<accession>A0A8B6FID0</accession>
<gene>
    <name evidence="2" type="ORF">MGAL_10B008517</name>
</gene>
<proteinExistence type="predicted"/>
<keyword evidence="1" id="KW-1133">Transmembrane helix</keyword>
<keyword evidence="3" id="KW-1185">Reference proteome</keyword>
<dbReference type="EMBL" id="UYJE01006866">
    <property type="protein sequence ID" value="VDI49721.1"/>
    <property type="molecule type" value="Genomic_DNA"/>
</dbReference>
<evidence type="ECO:0000256" key="1">
    <source>
        <dbReference type="SAM" id="Phobius"/>
    </source>
</evidence>
<dbReference type="AlphaFoldDB" id="A0A8B6FID0"/>
<sequence length="150" mass="16272">MARESSLYFVRVLFFLITTLLNAVFGDSSDDDCNGRVSVGAIVAAGVVGFIIGFIHECCIKPMRTVKPQRISVVGLTRHTVPPSRVIPSALPCSFRGERAVSSRKRLEVLNCYVMSCVPSDPSVMYQYPCGTVGETPLGLRGNYTTPPPS</sequence>
<feature type="transmembrane region" description="Helical" evidence="1">
    <location>
        <begin position="7"/>
        <end position="25"/>
    </location>
</feature>
<protein>
    <submittedName>
        <fullName evidence="2">Uncharacterized protein</fullName>
    </submittedName>
</protein>
<keyword evidence="1" id="KW-0472">Membrane</keyword>
<comment type="caution">
    <text evidence="2">The sequence shown here is derived from an EMBL/GenBank/DDBJ whole genome shotgun (WGS) entry which is preliminary data.</text>
</comment>
<dbReference type="Proteomes" id="UP000596742">
    <property type="component" value="Unassembled WGS sequence"/>
</dbReference>
<reference evidence="2" key="1">
    <citation type="submission" date="2018-11" db="EMBL/GenBank/DDBJ databases">
        <authorList>
            <person name="Alioto T."/>
            <person name="Alioto T."/>
        </authorList>
    </citation>
    <scope>NUCLEOTIDE SEQUENCE</scope>
</reference>
<name>A0A8B6FID0_MYTGA</name>
<dbReference type="OrthoDB" id="10424221at2759"/>
<feature type="transmembrane region" description="Helical" evidence="1">
    <location>
        <begin position="37"/>
        <end position="60"/>
    </location>
</feature>
<keyword evidence="1" id="KW-0812">Transmembrane</keyword>
<organism evidence="2 3">
    <name type="scientific">Mytilus galloprovincialis</name>
    <name type="common">Mediterranean mussel</name>
    <dbReference type="NCBI Taxonomy" id="29158"/>
    <lineage>
        <taxon>Eukaryota</taxon>
        <taxon>Metazoa</taxon>
        <taxon>Spiralia</taxon>
        <taxon>Lophotrochozoa</taxon>
        <taxon>Mollusca</taxon>
        <taxon>Bivalvia</taxon>
        <taxon>Autobranchia</taxon>
        <taxon>Pteriomorphia</taxon>
        <taxon>Mytilida</taxon>
        <taxon>Mytiloidea</taxon>
        <taxon>Mytilidae</taxon>
        <taxon>Mytilinae</taxon>
        <taxon>Mytilus</taxon>
    </lineage>
</organism>
<evidence type="ECO:0000313" key="2">
    <source>
        <dbReference type="EMBL" id="VDI49721.1"/>
    </source>
</evidence>
<evidence type="ECO:0000313" key="3">
    <source>
        <dbReference type="Proteomes" id="UP000596742"/>
    </source>
</evidence>